<reference evidence="3" key="1">
    <citation type="submission" date="2016-10" db="EMBL/GenBank/DDBJ databases">
        <authorList>
            <person name="Varghese N."/>
            <person name="Submissions S."/>
        </authorList>
    </citation>
    <scope>NUCLEOTIDE SEQUENCE [LARGE SCALE GENOMIC DNA]</scope>
    <source>
        <strain evidence="3">DSM 17934</strain>
    </source>
</reference>
<dbReference type="InterPro" id="IPR038636">
    <property type="entry name" value="Wzi_sf"/>
</dbReference>
<evidence type="ECO:0000313" key="2">
    <source>
        <dbReference type="EMBL" id="SEI99184.1"/>
    </source>
</evidence>
<dbReference type="STRING" id="402734.SAMN05660918_2074"/>
<evidence type="ECO:0008006" key="4">
    <source>
        <dbReference type="Google" id="ProtNLM"/>
    </source>
</evidence>
<proteinExistence type="predicted"/>
<dbReference type="EMBL" id="FNYA01000005">
    <property type="protein sequence ID" value="SEI99184.1"/>
    <property type="molecule type" value="Genomic_DNA"/>
</dbReference>
<dbReference type="Gene3D" id="2.40.160.130">
    <property type="entry name" value="Capsule assembly protein Wzi"/>
    <property type="match status" value="1"/>
</dbReference>
<keyword evidence="1" id="KW-0732">Signal</keyword>
<dbReference type="AlphaFoldDB" id="A0A1H6V8F5"/>
<protein>
    <recommendedName>
        <fullName evidence="4">Protein involved in gliding motility RemB</fullName>
    </recommendedName>
</protein>
<gene>
    <name evidence="2" type="ORF">SAMN05660918_2074</name>
</gene>
<feature type="chain" id="PRO_5011771608" description="Protein involved in gliding motility RemB" evidence="1">
    <location>
        <begin position="24"/>
        <end position="699"/>
    </location>
</feature>
<evidence type="ECO:0000256" key="1">
    <source>
        <dbReference type="SAM" id="SignalP"/>
    </source>
</evidence>
<dbReference type="Proteomes" id="UP000199702">
    <property type="component" value="Unassembled WGS sequence"/>
</dbReference>
<keyword evidence="3" id="KW-1185">Reference proteome</keyword>
<organism evidence="2 3">
    <name type="scientific">Flavobacterium terrigena</name>
    <dbReference type="NCBI Taxonomy" id="402734"/>
    <lineage>
        <taxon>Bacteria</taxon>
        <taxon>Pseudomonadati</taxon>
        <taxon>Bacteroidota</taxon>
        <taxon>Flavobacteriia</taxon>
        <taxon>Flavobacteriales</taxon>
        <taxon>Flavobacteriaceae</taxon>
        <taxon>Flavobacterium</taxon>
    </lineage>
</organism>
<feature type="signal peptide" evidence="1">
    <location>
        <begin position="1"/>
        <end position="23"/>
    </location>
</feature>
<accession>A0A1H6V8F5</accession>
<name>A0A1H6V8F5_9FLAO</name>
<evidence type="ECO:0000313" key="3">
    <source>
        <dbReference type="Proteomes" id="UP000199702"/>
    </source>
</evidence>
<sequence>MPRNDMKKILSTIVILFSLSVFSQNNSEKLPIFENCKAKPEDDTCFFATIQDNFKQNFNKQYTAEKSTIIALFAVDTLGKFDLLYIDAASDEIKNETKRVFSLLPTVEPATYNGKKVYAKYTLKVNFPFSDDDRTKKIAENAYHTEKITAQTELKEFDDIVYKKFENPQFKSGLNIPFNHQKYAEFEAYMNQVGANNHTAEKPYSYQDVARYYDFEKNFQAKAMKKTSWFGRKIWNENLVQMQGDGYWFLMNLILDMRGGKDFDSELQNTFVNTRGLNIQAGLGKNITFTTSIYESQGRFADYYNAYAVSLKPSGGNPATVPGVGIAKQFRTDAFDFPMAEANIKFTASRFFDVQLGYGRNFIGDGYRSIIQGDATSPYPFIKFNTTFWKIKYTNTYMFLRDITPENTAEGTYASKYMANHYLSYNLTKKWNLGLFESVVWSNTNGRGFDPNFINPIIFYRAVEFASSPKSGNALLGITSKYKFNSKFSAYGQFLIDEFSVGDVSKGNKSWKNKFGYQIGAKYFNAFNIENLTLQAEYNIVRPYVYSHSATLTNYTHNNQSMGHAWGANFKELIGIARYSKNRYFAQAKLIYGKKGFDYTDGTNNYNYGGNLFIPYDSDTNPRPYDEGAFAGQGNTTTILIGDFTAGYIINPSSNLKVFANIIHRSFDPTKASPTFEKSNTTWVSVGISTDLFNWYFDY</sequence>